<dbReference type="Gene3D" id="3.40.630.30">
    <property type="match status" value="1"/>
</dbReference>
<dbReference type="PROSITE" id="PS51186">
    <property type="entry name" value="GNAT"/>
    <property type="match status" value="1"/>
</dbReference>
<reference evidence="3" key="1">
    <citation type="journal article" date="2019" name="Int. J. Syst. Evol. Microbiol.">
        <title>The Global Catalogue of Microorganisms (GCM) 10K type strain sequencing project: providing services to taxonomists for standard genome sequencing and annotation.</title>
        <authorList>
            <consortium name="The Broad Institute Genomics Platform"/>
            <consortium name="The Broad Institute Genome Sequencing Center for Infectious Disease"/>
            <person name="Wu L."/>
            <person name="Ma J."/>
        </authorList>
    </citation>
    <scope>NUCLEOTIDE SEQUENCE [LARGE SCALE GENOMIC DNA]</scope>
    <source>
        <strain evidence="3">JCM 16703</strain>
    </source>
</reference>
<comment type="caution">
    <text evidence="2">The sequence shown here is derived from an EMBL/GenBank/DDBJ whole genome shotgun (WGS) entry which is preliminary data.</text>
</comment>
<name>A0ABP7XC12_9ACTN</name>
<protein>
    <submittedName>
        <fullName evidence="2">GNAT family N-acetyltransferase</fullName>
    </submittedName>
</protein>
<proteinExistence type="predicted"/>
<organism evidence="2 3">
    <name type="scientific">Nocardioides fonticola</name>
    <dbReference type="NCBI Taxonomy" id="450363"/>
    <lineage>
        <taxon>Bacteria</taxon>
        <taxon>Bacillati</taxon>
        <taxon>Actinomycetota</taxon>
        <taxon>Actinomycetes</taxon>
        <taxon>Propionibacteriales</taxon>
        <taxon>Nocardioidaceae</taxon>
        <taxon>Nocardioides</taxon>
    </lineage>
</organism>
<dbReference type="InterPro" id="IPR051531">
    <property type="entry name" value="N-acetyltransferase"/>
</dbReference>
<sequence>MSENVPAPTERLVIRRWRHEDAARLLDIQSRYEVMVWLGDGEPVLMQTLEQAHAKVDVYAERCAVPPLGYWAIERPDGVVAGSVALMVMPNAEHGEVEIGWHLHPDSWGRGYASEAATAVLAHGFAGGLPEIIAVSHTHNEASKAVMRRIGMTDDGVTEKWYDDPSAYFSMTAEQWAARQAAPQADPQAKRD</sequence>
<dbReference type="Pfam" id="PF13302">
    <property type="entry name" value="Acetyltransf_3"/>
    <property type="match status" value="1"/>
</dbReference>
<dbReference type="SUPFAM" id="SSF55729">
    <property type="entry name" value="Acyl-CoA N-acyltransferases (Nat)"/>
    <property type="match status" value="1"/>
</dbReference>
<feature type="domain" description="N-acetyltransferase" evidence="1">
    <location>
        <begin position="12"/>
        <end position="174"/>
    </location>
</feature>
<accession>A0ABP7XC12</accession>
<dbReference type="EMBL" id="BAAAZH010000005">
    <property type="protein sequence ID" value="GAA4110941.1"/>
    <property type="molecule type" value="Genomic_DNA"/>
</dbReference>
<gene>
    <name evidence="2" type="ORF">GCM10022215_06450</name>
</gene>
<dbReference type="InterPro" id="IPR016181">
    <property type="entry name" value="Acyl_CoA_acyltransferase"/>
</dbReference>
<dbReference type="PANTHER" id="PTHR43792:SF1">
    <property type="entry name" value="N-ACETYLTRANSFERASE DOMAIN-CONTAINING PROTEIN"/>
    <property type="match status" value="1"/>
</dbReference>
<evidence type="ECO:0000259" key="1">
    <source>
        <dbReference type="PROSITE" id="PS51186"/>
    </source>
</evidence>
<dbReference type="InterPro" id="IPR000182">
    <property type="entry name" value="GNAT_dom"/>
</dbReference>
<keyword evidence="3" id="KW-1185">Reference proteome</keyword>
<dbReference type="PANTHER" id="PTHR43792">
    <property type="entry name" value="GNAT FAMILY, PUTATIVE (AFU_ORTHOLOGUE AFUA_3G00765)-RELATED-RELATED"/>
    <property type="match status" value="1"/>
</dbReference>
<evidence type="ECO:0000313" key="3">
    <source>
        <dbReference type="Proteomes" id="UP001501495"/>
    </source>
</evidence>
<evidence type="ECO:0000313" key="2">
    <source>
        <dbReference type="EMBL" id="GAA4110941.1"/>
    </source>
</evidence>
<dbReference type="RefSeq" id="WP_344731779.1">
    <property type="nucleotide sequence ID" value="NZ_BAAAZH010000005.1"/>
</dbReference>
<dbReference type="Proteomes" id="UP001501495">
    <property type="component" value="Unassembled WGS sequence"/>
</dbReference>